<dbReference type="PANTHER" id="PTHR46972:SF1">
    <property type="entry name" value="FAD DEPENDENT OXIDOREDUCTASE DOMAIN-CONTAINING PROTEIN"/>
    <property type="match status" value="1"/>
</dbReference>
<dbReference type="GO" id="GO:0071949">
    <property type="term" value="F:FAD binding"/>
    <property type="evidence" value="ECO:0007669"/>
    <property type="project" value="InterPro"/>
</dbReference>
<feature type="domain" description="FAD-binding" evidence="1">
    <location>
        <begin position="2"/>
        <end position="345"/>
    </location>
</feature>
<organism evidence="2 3">
    <name type="scientific">Kozakia baliensis</name>
    <dbReference type="NCBI Taxonomy" id="153496"/>
    <lineage>
        <taxon>Bacteria</taxon>
        <taxon>Pseudomonadati</taxon>
        <taxon>Pseudomonadota</taxon>
        <taxon>Alphaproteobacteria</taxon>
        <taxon>Acetobacterales</taxon>
        <taxon>Acetobacteraceae</taxon>
        <taxon>Kozakia</taxon>
    </lineage>
</organism>
<name>A0A1D8USG5_9PROT</name>
<dbReference type="Proteomes" id="UP000179145">
    <property type="component" value="Chromosome"/>
</dbReference>
<dbReference type="OrthoDB" id="4230779at2"/>
<proteinExistence type="predicted"/>
<dbReference type="Gene3D" id="3.50.50.60">
    <property type="entry name" value="FAD/NAD(P)-binding domain"/>
    <property type="match status" value="1"/>
</dbReference>
<accession>A0A1D8USG5</accession>
<reference evidence="2 3" key="1">
    <citation type="journal article" date="2016" name="Microb. Cell Fact.">
        <title>Dissection of exopolysaccharide biosynthesis in Kozakia baliensis.</title>
        <authorList>
            <person name="Brandt J.U."/>
            <person name="Jakob F."/>
            <person name="Behr J."/>
            <person name="Geissler A.J."/>
            <person name="Vogel R.F."/>
        </authorList>
    </citation>
    <scope>NUCLEOTIDE SEQUENCE [LARGE SCALE GENOMIC DNA]</scope>
    <source>
        <strain evidence="2 3">DSM 14400</strain>
    </source>
</reference>
<dbReference type="PANTHER" id="PTHR46972">
    <property type="entry name" value="MONOOXYGENASE ASQM-RELATED"/>
    <property type="match status" value="1"/>
</dbReference>
<dbReference type="InterPro" id="IPR036188">
    <property type="entry name" value="FAD/NAD-bd_sf"/>
</dbReference>
<evidence type="ECO:0000259" key="1">
    <source>
        <dbReference type="Pfam" id="PF01494"/>
    </source>
</evidence>
<dbReference type="Pfam" id="PF01494">
    <property type="entry name" value="FAD_binding_3"/>
    <property type="match status" value="1"/>
</dbReference>
<evidence type="ECO:0000313" key="2">
    <source>
        <dbReference type="EMBL" id="AOX16580.1"/>
    </source>
</evidence>
<protein>
    <submittedName>
        <fullName evidence="2">FAD-dependent oxidoreductase</fullName>
    </submittedName>
</protein>
<dbReference type="PRINTS" id="PR00420">
    <property type="entry name" value="RNGMNOXGNASE"/>
</dbReference>
<dbReference type="KEGG" id="kba:A0U89_04960"/>
<sequence length="377" mass="40055">MTPVVSIIGAGLGGLVLARVLHLHGVYATVYEADLSPTDRAQGGMLDIHTQDGQVALRAAGLLDAFQALILEGRQAHRILAPDGRVLLDLPDDGTGDRPEVQRGDLRQMLLDALPPGMVRWGHKLRVVRSAGTSLHEMTFTNGTTVATRLLVGADGAWSRVRPLLSDAVPIYTGTACVETWLFHADTRHPATAAVVGGGAMSAPVTGKAIMAHRERGDTLHAYVLLNRSLDWFEEIDFGDAAAATKRIAEEFDGWSPALRALVADSDIPPVLRPFYTLPLGHCWSRVPGVTLLGDAAHVTVPNGDGANMAMLDGAELGLALAAHIDDMEAALAHYEAALFARGSATVAMADGFHQTLAGDDPAGHMVDLFRRMSARV</sequence>
<evidence type="ECO:0000313" key="3">
    <source>
        <dbReference type="Proteomes" id="UP000179145"/>
    </source>
</evidence>
<dbReference type="EMBL" id="CP014674">
    <property type="protein sequence ID" value="AOX16580.1"/>
    <property type="molecule type" value="Genomic_DNA"/>
</dbReference>
<dbReference type="InterPro" id="IPR002938">
    <property type="entry name" value="FAD-bd"/>
</dbReference>
<gene>
    <name evidence="2" type="ORF">A0U89_04960</name>
</gene>
<dbReference type="RefSeq" id="WP_070402322.1">
    <property type="nucleotide sequence ID" value="NZ_BJVW01000037.1"/>
</dbReference>
<dbReference type="AlphaFoldDB" id="A0A1D8USG5"/>
<dbReference type="SUPFAM" id="SSF51905">
    <property type="entry name" value="FAD/NAD(P)-binding domain"/>
    <property type="match status" value="1"/>
</dbReference>
<dbReference type="STRING" id="153496.A0U89_04960"/>
<keyword evidence="3" id="KW-1185">Reference proteome</keyword>